<dbReference type="InterPro" id="IPR009612">
    <property type="entry name" value="IcmF-rel"/>
</dbReference>
<dbReference type="PANTHER" id="PTHR36153:SF1">
    <property type="entry name" value="TYPE VI SECRETION SYSTEM COMPONENT TSSM1"/>
    <property type="match status" value="1"/>
</dbReference>
<dbReference type="Pfam" id="PF21070">
    <property type="entry name" value="IcmF_helical"/>
    <property type="match status" value="1"/>
</dbReference>
<dbReference type="Pfam" id="PF14331">
    <property type="entry name" value="IcmF-related_N"/>
    <property type="match status" value="1"/>
</dbReference>
<feature type="domain" description="Type VI secretion system IcmF C-terminal" evidence="2">
    <location>
        <begin position="1001"/>
        <end position="1106"/>
    </location>
</feature>
<keyword evidence="1" id="KW-0472">Membrane</keyword>
<dbReference type="InterPro" id="IPR010623">
    <property type="entry name" value="IcmF_C"/>
</dbReference>
<dbReference type="InterPro" id="IPR048677">
    <property type="entry name" value="TssM1_hel"/>
</dbReference>
<evidence type="ECO:0000313" key="6">
    <source>
        <dbReference type="EMBL" id="MBI6622811.1"/>
    </source>
</evidence>
<feature type="transmembrane region" description="Helical" evidence="1">
    <location>
        <begin position="414"/>
        <end position="432"/>
    </location>
</feature>
<sequence>MNAFFTGVGRVLRKSWVWSLLLVLCLAALVWCFGPLLAVDDYRFWHGATARLLSISVLFLLWGLVMVVVGGRRAAWLDRPDHQARHQRQVLIDQERRQVRGRFKEALQTLKTSRCYGERGERWRNDLPWYLLIGEQGSGKSQLLAAGGVRFPLDRSDTPSGTTAYFDWFLADEAVIVESAGRYLTQPDGEVDEAGWATLLGLLKSRRRARPLNGVVVTLAVDTLLGGNEHDLDLHARHVHARLQDIHQTLHMDVPIYLVLTQADRLPGFAEFFDTPQGGSAQAVLGERLPASKTGTEMAQVRDAFEALLKRLGTELIPRLHQERSAERRGVMLDFPRQAARIAERLCLFVESGFSAHRFQRIYGLRGFYLTSAETAGRRGHFVQGLFKQVIFAEAGLAGLQTPERRRLHLRQGLLILAASGVVVGSGALWAHSYSANHQRLMQLAQLIAPHPPATPGSDATLALLPLLDSRLAATQVFPAVTDARRNERAGLYQGEISRPVLVTAYEDALRQQLLPEVAALLEAQVQATLNDREKLMDSLRAYLMLSLPERRDATWLAERVAAQWAALYGGDSSAQNRLNAHFSYLLRLSFESPLNAERVAAARQALRGESLAGVIYRVLRDQARNLEPYRLAEGAGVTAGEPLIPGFFTHQYVQHFEKQGSRLVNGIVQDNWVLGEGGDLSPMDMRQLMQELEQRYFSEYADTWSRALSRVRLEPSETLREHVDTLAGLSSMQSPLVRLLQQVHEHTRFPTAHERLGGVQQAIERGTSTQSEAAAGLLSGLQAQAVPDSARRALLRRFEPLHQLLDAERNPDGEWLQALRLLHEWHLQLVALNREGATEQAAFKLVKQRMEGQQPLLGQLRDRAARLPLPLKGWLEAIADDSWRLLLDDAYVHVNQRYQSEVYGFYAKAIQRRYPFNAQAAGEVALGDFQEFFKPRGAMARFYETYVKPFVSTEGSRFRLRGLDGRSLPMSRSSLEQLAKAQLIRLGFFSEEQGEWAVRFTLAPYSLDPTVSRAVLRIGDKQLEYRHGPIVPTTFHWPEEADNGRSSLVLERGAQRPFGIEKNSGPWSFFRFLDLMQSEPANGRNAQVLKADLAGLRANFLLSSARHPGPFQMAAWRTFRLPEQL</sequence>
<dbReference type="Pfam" id="PF06761">
    <property type="entry name" value="IcmF-related"/>
    <property type="match status" value="1"/>
</dbReference>
<evidence type="ECO:0000259" key="4">
    <source>
        <dbReference type="Pfam" id="PF14331"/>
    </source>
</evidence>
<evidence type="ECO:0000259" key="5">
    <source>
        <dbReference type="Pfam" id="PF21070"/>
    </source>
</evidence>
<organism evidence="6 7">
    <name type="scientific">Pseudomonas rhodesiae</name>
    <dbReference type="NCBI Taxonomy" id="76760"/>
    <lineage>
        <taxon>Bacteria</taxon>
        <taxon>Pseudomonadati</taxon>
        <taxon>Pseudomonadota</taxon>
        <taxon>Gammaproteobacteria</taxon>
        <taxon>Pseudomonadales</taxon>
        <taxon>Pseudomonadaceae</taxon>
        <taxon>Pseudomonas</taxon>
    </lineage>
</organism>
<dbReference type="EMBL" id="JAEILH010000007">
    <property type="protein sequence ID" value="MBI6622811.1"/>
    <property type="molecule type" value="Genomic_DNA"/>
</dbReference>
<evidence type="ECO:0000256" key="1">
    <source>
        <dbReference type="SAM" id="Phobius"/>
    </source>
</evidence>
<feature type="domain" description="Type VI secretion system component TssM1 helical" evidence="5">
    <location>
        <begin position="895"/>
        <end position="982"/>
    </location>
</feature>
<protein>
    <submittedName>
        <fullName evidence="6">Type VI secretion system membrane subunit TssM</fullName>
    </submittedName>
</protein>
<keyword evidence="1" id="KW-1133">Transmembrane helix</keyword>
<dbReference type="PANTHER" id="PTHR36153">
    <property type="entry name" value="INNER MEMBRANE PROTEIN-RELATED"/>
    <property type="match status" value="1"/>
</dbReference>
<evidence type="ECO:0000313" key="7">
    <source>
        <dbReference type="Proteomes" id="UP000645865"/>
    </source>
</evidence>
<accession>A0A8I1E015</accession>
<comment type="caution">
    <text evidence="6">The sequence shown here is derived from an EMBL/GenBank/DDBJ whole genome shotgun (WGS) entry which is preliminary data.</text>
</comment>
<gene>
    <name evidence="6" type="primary">tssM</name>
    <name evidence="6" type="ORF">YA0853_03915</name>
</gene>
<dbReference type="InterPro" id="IPR053156">
    <property type="entry name" value="T6SS_TssM-like"/>
</dbReference>
<dbReference type="InterPro" id="IPR025743">
    <property type="entry name" value="TssM1_N"/>
</dbReference>
<feature type="transmembrane region" description="Helical" evidence="1">
    <location>
        <begin position="48"/>
        <end position="69"/>
    </location>
</feature>
<dbReference type="RefSeq" id="WP_184315841.1">
    <property type="nucleotide sequence ID" value="NZ_JAEILH010000007.1"/>
</dbReference>
<dbReference type="AlphaFoldDB" id="A0A8I1E015"/>
<dbReference type="InterPro" id="IPR017731">
    <property type="entry name" value="TssM1-like"/>
</dbReference>
<proteinExistence type="predicted"/>
<dbReference type="Proteomes" id="UP000645865">
    <property type="component" value="Unassembled WGS sequence"/>
</dbReference>
<feature type="domain" description="IcmF-related" evidence="3">
    <location>
        <begin position="465"/>
        <end position="749"/>
    </location>
</feature>
<dbReference type="Pfam" id="PF06744">
    <property type="entry name" value="IcmF_C"/>
    <property type="match status" value="1"/>
</dbReference>
<evidence type="ECO:0000259" key="3">
    <source>
        <dbReference type="Pfam" id="PF06761"/>
    </source>
</evidence>
<feature type="domain" description="Type VI secretion system component TssM1 N-terminal" evidence="4">
    <location>
        <begin position="190"/>
        <end position="418"/>
    </location>
</feature>
<name>A0A8I1E015_9PSED</name>
<dbReference type="NCBIfam" id="TIGR03348">
    <property type="entry name" value="VI_IcmF"/>
    <property type="match status" value="1"/>
</dbReference>
<keyword evidence="1" id="KW-0812">Transmembrane</keyword>
<evidence type="ECO:0000259" key="2">
    <source>
        <dbReference type="Pfam" id="PF06744"/>
    </source>
</evidence>
<reference evidence="6" key="1">
    <citation type="submission" date="2020-12" db="EMBL/GenBank/DDBJ databases">
        <title>Comparative genomic insights into the epidemiology and virulence of plant pathogenic Pseudomonads from Turkey.</title>
        <authorList>
            <person name="Dillon M."/>
            <person name="Ruiz-Bedoya T."/>
            <person name="Bendalovic-Torma C."/>
            <person name="Guttman K.M."/>
            <person name="Kwak H."/>
            <person name="Middleton M.A."/>
            <person name="Wang P.W."/>
            <person name="Horuz S."/>
            <person name="Aysan Y."/>
            <person name="Guttman D.S."/>
        </authorList>
    </citation>
    <scope>NUCLEOTIDE SEQUENCE</scope>
    <source>
        <strain evidence="6">S5_IA_3a</strain>
    </source>
</reference>